<evidence type="ECO:0000313" key="5">
    <source>
        <dbReference type="EMBL" id="ELT88842.1"/>
    </source>
</evidence>
<feature type="region of interest" description="Disordered" evidence="3">
    <location>
        <begin position="1052"/>
        <end position="1111"/>
    </location>
</feature>
<feature type="compositionally biased region" description="Pro residues" evidence="3">
    <location>
        <begin position="1161"/>
        <end position="1173"/>
    </location>
</feature>
<feature type="coiled-coil region" evidence="2">
    <location>
        <begin position="659"/>
        <end position="686"/>
    </location>
</feature>
<dbReference type="HOGENOM" id="CLU_255881_0_0_1"/>
<evidence type="ECO:0000259" key="4">
    <source>
        <dbReference type="Pfam" id="PF16000"/>
    </source>
</evidence>
<dbReference type="GO" id="GO:0016477">
    <property type="term" value="P:cell migration"/>
    <property type="evidence" value="ECO:0007669"/>
    <property type="project" value="TreeGrafter"/>
</dbReference>
<dbReference type="PANTHER" id="PTHR24112">
    <property type="entry name" value="LEUCINE-RICH REPEAT, ISOFORM F-RELATED"/>
    <property type="match status" value="1"/>
</dbReference>
<proteinExistence type="inferred from homology"/>
<dbReference type="InterPro" id="IPR031943">
    <property type="entry name" value="CARMIL_C"/>
</dbReference>
<protein>
    <recommendedName>
        <fullName evidence="4">CARMIL C-terminal domain-containing protein</fullName>
    </recommendedName>
</protein>
<dbReference type="InterPro" id="IPR051279">
    <property type="entry name" value="PP1-Reg/Actin-Interact_Protein"/>
</dbReference>
<dbReference type="OrthoDB" id="18598at2759"/>
<dbReference type="EMBL" id="KB311659">
    <property type="protein sequence ID" value="ELT88842.1"/>
    <property type="molecule type" value="Genomic_DNA"/>
</dbReference>
<evidence type="ECO:0000256" key="1">
    <source>
        <dbReference type="ARBA" id="ARBA00007298"/>
    </source>
</evidence>
<reference evidence="6" key="3">
    <citation type="submission" date="2015-06" db="UniProtKB">
        <authorList>
            <consortium name="EnsemblMetazoa"/>
        </authorList>
    </citation>
    <scope>IDENTIFICATION</scope>
</reference>
<dbReference type="EMBL" id="AMQN01003359">
    <property type="status" value="NOT_ANNOTATED_CDS"/>
    <property type="molecule type" value="Genomic_DNA"/>
</dbReference>
<dbReference type="InterPro" id="IPR032675">
    <property type="entry name" value="LRR_dom_sf"/>
</dbReference>
<dbReference type="PANTHER" id="PTHR24112:SF66">
    <property type="entry name" value="LEUCINE-RICH REPEAT, ISOFORM F"/>
    <property type="match status" value="1"/>
</dbReference>
<dbReference type="EMBL" id="AMQN01003357">
    <property type="status" value="NOT_ANNOTATED_CDS"/>
    <property type="molecule type" value="Genomic_DNA"/>
</dbReference>
<dbReference type="OMA" id="IAVALEX"/>
<feature type="compositionally biased region" description="Pro residues" evidence="3">
    <location>
        <begin position="1192"/>
        <end position="1206"/>
    </location>
</feature>
<feature type="compositionally biased region" description="Basic and acidic residues" evidence="3">
    <location>
        <begin position="1235"/>
        <end position="1263"/>
    </location>
</feature>
<dbReference type="GO" id="GO:0034315">
    <property type="term" value="P:regulation of Arp2/3 complex-mediated actin nucleation"/>
    <property type="evidence" value="ECO:0007669"/>
    <property type="project" value="TreeGrafter"/>
</dbReference>
<feature type="domain" description="CARMIL C-terminal" evidence="4">
    <location>
        <begin position="757"/>
        <end position="1049"/>
    </location>
</feature>
<feature type="compositionally biased region" description="Low complexity" evidence="3">
    <location>
        <begin position="919"/>
        <end position="945"/>
    </location>
</feature>
<gene>
    <name evidence="5" type="ORF">CAPTEDRAFT_220553</name>
</gene>
<evidence type="ECO:0000313" key="6">
    <source>
        <dbReference type="EnsemblMetazoa" id="CapteP220553"/>
    </source>
</evidence>
<feature type="compositionally biased region" description="Low complexity" evidence="3">
    <location>
        <begin position="1207"/>
        <end position="1223"/>
    </location>
</feature>
<feature type="region of interest" description="Disordered" evidence="3">
    <location>
        <begin position="1352"/>
        <end position="1377"/>
    </location>
</feature>
<dbReference type="Gene3D" id="2.30.29.30">
    <property type="entry name" value="Pleckstrin-homology domain (PH domain)/Phosphotyrosine-binding domain (PTB)"/>
    <property type="match status" value="1"/>
</dbReference>
<dbReference type="SMART" id="SM00368">
    <property type="entry name" value="LRR_RI"/>
    <property type="match status" value="7"/>
</dbReference>
<evidence type="ECO:0000256" key="2">
    <source>
        <dbReference type="SAM" id="Coils"/>
    </source>
</evidence>
<reference evidence="5 7" key="2">
    <citation type="journal article" date="2013" name="Nature">
        <title>Insights into bilaterian evolution from three spiralian genomes.</title>
        <authorList>
            <person name="Simakov O."/>
            <person name="Marletaz F."/>
            <person name="Cho S.J."/>
            <person name="Edsinger-Gonzales E."/>
            <person name="Havlak P."/>
            <person name="Hellsten U."/>
            <person name="Kuo D.H."/>
            <person name="Larsson T."/>
            <person name="Lv J."/>
            <person name="Arendt D."/>
            <person name="Savage R."/>
            <person name="Osoegawa K."/>
            <person name="de Jong P."/>
            <person name="Grimwood J."/>
            <person name="Chapman J.A."/>
            <person name="Shapiro H."/>
            <person name="Aerts A."/>
            <person name="Otillar R.P."/>
            <person name="Terry A.Y."/>
            <person name="Boore J.L."/>
            <person name="Grigoriev I.V."/>
            <person name="Lindberg D.R."/>
            <person name="Seaver E.C."/>
            <person name="Weisblat D.A."/>
            <person name="Putnam N.H."/>
            <person name="Rokhsar D.S."/>
        </authorList>
    </citation>
    <scope>NUCLEOTIDE SEQUENCE</scope>
    <source>
        <strain evidence="5 7">I ESC-2004</strain>
    </source>
</reference>
<feature type="compositionally biased region" description="Basic and acidic residues" evidence="3">
    <location>
        <begin position="1352"/>
        <end position="1370"/>
    </location>
</feature>
<name>R7TBI1_CAPTE</name>
<dbReference type="Pfam" id="PF13516">
    <property type="entry name" value="LRR_6"/>
    <property type="match status" value="2"/>
</dbReference>
<feature type="compositionally biased region" description="Low complexity" evidence="3">
    <location>
        <begin position="1174"/>
        <end position="1188"/>
    </location>
</feature>
<dbReference type="SUPFAM" id="SSF52047">
    <property type="entry name" value="RNI-like"/>
    <property type="match status" value="1"/>
</dbReference>
<feature type="region of interest" description="Disordered" evidence="3">
    <location>
        <begin position="839"/>
        <end position="985"/>
    </location>
</feature>
<comment type="similarity">
    <text evidence="1">Belongs to the CARMIL family.</text>
</comment>
<evidence type="ECO:0000256" key="3">
    <source>
        <dbReference type="SAM" id="MobiDB-lite"/>
    </source>
</evidence>
<dbReference type="EnsemblMetazoa" id="CapteT220553">
    <property type="protein sequence ID" value="CapteP220553"/>
    <property type="gene ID" value="CapteG220553"/>
</dbReference>
<dbReference type="GO" id="GO:0005886">
    <property type="term" value="C:plasma membrane"/>
    <property type="evidence" value="ECO:0007669"/>
    <property type="project" value="TreeGrafter"/>
</dbReference>
<feature type="region of interest" description="Disordered" evidence="3">
    <location>
        <begin position="1127"/>
        <end position="1328"/>
    </location>
</feature>
<sequence>MEICKQIALSDYRIFILNSKTLPHVKLETSFPLLDVQILESKLPNKLVIGTETRKCTFYAQEDDIKQTDVLLFYIIEGLAVLYPKRVLNDMVPRIEIAPASRLEEMQKQVAPLRERPLGPCGGFTNVYRGMCDYHGFAFMEEVAWDIDNIYQAHSSKELKLTDFDHLDGRLIIPIISALEHNDWFTSLNASNVKLSLETANEIVRIMKLNKTIEELLLSNTGVKSEFVQKLCYSLLSNTGCPLVRLDLSHNAIGDGAVSGTSGLSQLCGPLTKLSRGLSHLDLSSTSLTNRGLNRLAEVLISSKLTPTTLKTLNLANNPSKGEDLTNLFTFLAQSNALTSLNLSGMDCVLESAFGALLRGCTTNLQHLNLSKNVFTPRRMSAAPEVPLSWKHFFSSSASLRSFSLADCGKVPTDAIIMVIQGVSSSTSLSSVELNLSGCSLGATSCTLLASALSTAKNITSLDLSNNGFDRNLCGVIDALKENSCVKKLRLNKAFNQAKSKSTVQVMESIVDLIYSDTAVLESLSLSDCRLRNDAMILINALGSNTKLSELDMSGNQLGDHGSRMLSKALLINATLKTLYWDRNGTTAQGLSDIASALSKNYSLRNFPAPVHDASTALKVNQEKTELALLAIEQSLQRNHSPRKFMSEQAYRLQRGFAFSNAQRLLDQLEMQLQKSLEHCKKNEDLMEVIEGDIIMAEKVLSDAQNAKQLLFSLEAVEQKSSDSASEDHLTKVAKELQVILESSLEKTSSEMLNHVESNCSTVLYDQGLTNLKEDIEVKKCVPEDFAQSLIEQVVVDVSNKISEVNVSLATYLSDSLLEASVDATEKWNGVLSKHLSTAAEAPSREQAQAALRKSLLRGDNDEDVPKTSTLSRRTIKSRCRPQSSMDAVEISLAKHGDKSMESLAETSDQTDGGIMVDSGGSTPTSEATTPSTSSSSVSSPASKSPNKKLTSSSSLDLPAVDASAPRLEHLGKSRPKRAKTRAATRATVCHAGIVDDGAPGGGLDEFYSNKLSAKEPLSPVTELRKESIEEEGSFKKKKGFAGFLFNRKSPISINKKSSADPKTPVESPEPKVEPKIEPAEPEETPPPAPKDEAQKRPPVGAARLPGLGALGGGALLEEMKLKRSTMISKPAKAKTEADAPRAHMKAAFAPSKPDAKPNVPARPRPGPKPAPKPSAKSPAKPHLAPAKRSPSPQPAPRSTPNPSPTVTPAAAPAAAPAATTPPVTTPPVTPAPKTEPEKNDRPSPPKSVREYLKRFQEPDEKSSGTSSDGETPEKPARKRSSVLQKAAFLDRNSNETPASVGDGLSKISTPVKSATLPREGADTSKEAVQRSLPVIGDQKRISRLNIKLTKSADEATEKSTEDVEEKNGADSEEVFL</sequence>
<dbReference type="InterPro" id="IPR011993">
    <property type="entry name" value="PH-like_dom_sf"/>
</dbReference>
<accession>R7TBI1</accession>
<feature type="compositionally biased region" description="Basic and acidic residues" evidence="3">
    <location>
        <begin position="857"/>
        <end position="866"/>
    </location>
</feature>
<dbReference type="STRING" id="283909.R7TBI1"/>
<dbReference type="Pfam" id="PF16000">
    <property type="entry name" value="CARMIL_C"/>
    <property type="match status" value="1"/>
</dbReference>
<dbReference type="FunCoup" id="R7TBI1">
    <property type="interactions" value="310"/>
</dbReference>
<feature type="compositionally biased region" description="Basic residues" evidence="3">
    <location>
        <begin position="973"/>
        <end position="983"/>
    </location>
</feature>
<evidence type="ECO:0000313" key="7">
    <source>
        <dbReference type="Proteomes" id="UP000014760"/>
    </source>
</evidence>
<dbReference type="EMBL" id="AMQN01003358">
    <property type="status" value="NOT_ANNOTATED_CDS"/>
    <property type="molecule type" value="Genomic_DNA"/>
</dbReference>
<organism evidence="5">
    <name type="scientific">Capitella teleta</name>
    <name type="common">Polychaete worm</name>
    <dbReference type="NCBI Taxonomy" id="283909"/>
    <lineage>
        <taxon>Eukaryota</taxon>
        <taxon>Metazoa</taxon>
        <taxon>Spiralia</taxon>
        <taxon>Lophotrochozoa</taxon>
        <taxon>Annelida</taxon>
        <taxon>Polychaeta</taxon>
        <taxon>Sedentaria</taxon>
        <taxon>Scolecida</taxon>
        <taxon>Capitellidae</taxon>
        <taxon>Capitella</taxon>
    </lineage>
</organism>
<reference evidence="7" key="1">
    <citation type="submission" date="2012-12" db="EMBL/GenBank/DDBJ databases">
        <authorList>
            <person name="Hellsten U."/>
            <person name="Grimwood J."/>
            <person name="Chapman J.A."/>
            <person name="Shapiro H."/>
            <person name="Aerts A."/>
            <person name="Otillar R.P."/>
            <person name="Terry A.Y."/>
            <person name="Boore J.L."/>
            <person name="Simakov O."/>
            <person name="Marletaz F."/>
            <person name="Cho S.-J."/>
            <person name="Edsinger-Gonzales E."/>
            <person name="Havlak P."/>
            <person name="Kuo D.-H."/>
            <person name="Larsson T."/>
            <person name="Lv J."/>
            <person name="Arendt D."/>
            <person name="Savage R."/>
            <person name="Osoegawa K."/>
            <person name="de Jong P."/>
            <person name="Lindberg D.R."/>
            <person name="Seaver E.C."/>
            <person name="Weisblat D.A."/>
            <person name="Putnam N.H."/>
            <person name="Grigoriev I.V."/>
            <person name="Rokhsar D.S."/>
        </authorList>
    </citation>
    <scope>NUCLEOTIDE SEQUENCE</scope>
    <source>
        <strain evidence="7">I ESC-2004</strain>
    </source>
</reference>
<dbReference type="GO" id="GO:0030027">
    <property type="term" value="C:lamellipodium"/>
    <property type="evidence" value="ECO:0007669"/>
    <property type="project" value="TreeGrafter"/>
</dbReference>
<keyword evidence="2" id="KW-0175">Coiled coil</keyword>
<feature type="compositionally biased region" description="Basic and acidic residues" evidence="3">
    <location>
        <begin position="1069"/>
        <end position="1079"/>
    </location>
</feature>
<dbReference type="Proteomes" id="UP000014760">
    <property type="component" value="Unassembled WGS sequence"/>
</dbReference>
<keyword evidence="7" id="KW-1185">Reference proteome</keyword>
<dbReference type="InterPro" id="IPR001611">
    <property type="entry name" value="Leu-rich_rpt"/>
</dbReference>
<dbReference type="Gene3D" id="3.80.10.10">
    <property type="entry name" value="Ribonuclease Inhibitor"/>
    <property type="match status" value="1"/>
</dbReference>